<dbReference type="Pfam" id="PF24883">
    <property type="entry name" value="NPHP3_N"/>
    <property type="match status" value="1"/>
</dbReference>
<dbReference type="Proteomes" id="UP000044602">
    <property type="component" value="Unassembled WGS sequence"/>
</dbReference>
<accession>A0A0G4LVD4</accession>
<organism evidence="3 4">
    <name type="scientific">Verticillium longisporum</name>
    <name type="common">Verticillium dahliae var. longisporum</name>
    <dbReference type="NCBI Taxonomy" id="100787"/>
    <lineage>
        <taxon>Eukaryota</taxon>
        <taxon>Fungi</taxon>
        <taxon>Dikarya</taxon>
        <taxon>Ascomycota</taxon>
        <taxon>Pezizomycotina</taxon>
        <taxon>Sordariomycetes</taxon>
        <taxon>Hypocreomycetidae</taxon>
        <taxon>Glomerellales</taxon>
        <taxon>Plectosphaerellaceae</taxon>
        <taxon>Verticillium</taxon>
    </lineage>
</organism>
<gene>
    <name evidence="3" type="ORF">BN1708_014374</name>
</gene>
<keyword evidence="4" id="KW-1185">Reference proteome</keyword>
<reference evidence="3 4" key="1">
    <citation type="submission" date="2015-05" db="EMBL/GenBank/DDBJ databases">
        <authorList>
            <person name="Wang D.B."/>
            <person name="Wang M."/>
        </authorList>
    </citation>
    <scope>NUCLEOTIDE SEQUENCE [LARGE SCALE GENOMIC DNA]</scope>
    <source>
        <strain evidence="3">VL1</strain>
    </source>
</reference>
<sequence>QFLSADERQRKPLEEPFLAFDAQVRPQQSIRHVSANNGSTAVAVFTTGPVNLPNAVHPQDVLATQGTKPSVIRTKIFLSDPQVDRERVISKKGERTPKTCEWIKGHELFKKWLTKKSDLSLLWISGGPGMGKTMLSVFLTFELERLFAATENQVLYYFCSHDDAHGNSAAAILRGLICQLLHSPEDLAPVVARHLPEEASAQQTRNI</sequence>
<feature type="non-terminal residue" evidence="3">
    <location>
        <position position="1"/>
    </location>
</feature>
<dbReference type="PANTHER" id="PTHR10039:SF14">
    <property type="entry name" value="NACHT DOMAIN-CONTAINING PROTEIN"/>
    <property type="match status" value="1"/>
</dbReference>
<dbReference type="InterPro" id="IPR027417">
    <property type="entry name" value="P-loop_NTPase"/>
</dbReference>
<dbReference type="AlphaFoldDB" id="A0A0G4LVD4"/>
<protein>
    <recommendedName>
        <fullName evidence="2">Nephrocystin 3-like N-terminal domain-containing protein</fullName>
    </recommendedName>
</protein>
<evidence type="ECO:0000259" key="2">
    <source>
        <dbReference type="Pfam" id="PF24883"/>
    </source>
</evidence>
<dbReference type="PANTHER" id="PTHR10039">
    <property type="entry name" value="AMELOGENIN"/>
    <property type="match status" value="1"/>
</dbReference>
<keyword evidence="1" id="KW-0677">Repeat</keyword>
<dbReference type="STRING" id="100787.A0A0G4LVD4"/>
<dbReference type="EMBL" id="CVQH01019890">
    <property type="protein sequence ID" value="CRK25942.1"/>
    <property type="molecule type" value="Genomic_DNA"/>
</dbReference>
<dbReference type="InterPro" id="IPR056884">
    <property type="entry name" value="NPHP3-like_N"/>
</dbReference>
<evidence type="ECO:0000313" key="3">
    <source>
        <dbReference type="EMBL" id="CRK25942.1"/>
    </source>
</evidence>
<feature type="domain" description="Nephrocystin 3-like N-terminal" evidence="2">
    <location>
        <begin position="99"/>
        <end position="202"/>
    </location>
</feature>
<feature type="non-terminal residue" evidence="3">
    <location>
        <position position="207"/>
    </location>
</feature>
<proteinExistence type="predicted"/>
<name>A0A0G4LVD4_VERLO</name>
<evidence type="ECO:0000313" key="4">
    <source>
        <dbReference type="Proteomes" id="UP000044602"/>
    </source>
</evidence>
<dbReference type="Gene3D" id="3.40.50.300">
    <property type="entry name" value="P-loop containing nucleotide triphosphate hydrolases"/>
    <property type="match status" value="1"/>
</dbReference>
<evidence type="ECO:0000256" key="1">
    <source>
        <dbReference type="ARBA" id="ARBA00022737"/>
    </source>
</evidence>